<name>A0A0Q3EAY8_BRADI</name>
<feature type="chain" id="PRO_5035999484" evidence="2">
    <location>
        <begin position="22"/>
        <end position="76"/>
    </location>
</feature>
<dbReference type="EMBL" id="CM000884">
    <property type="protein sequence ID" value="KQJ84951.1"/>
    <property type="molecule type" value="Genomic_DNA"/>
</dbReference>
<dbReference type="AlphaFoldDB" id="A0A0Q3EAY8"/>
<protein>
    <submittedName>
        <fullName evidence="3 4">Uncharacterized protein</fullName>
    </submittedName>
</protein>
<accession>A0A0Q3EAY8</accession>
<evidence type="ECO:0000313" key="5">
    <source>
        <dbReference type="Proteomes" id="UP000008810"/>
    </source>
</evidence>
<dbReference type="Gramene" id="KQJ84951">
    <property type="protein sequence ID" value="KQJ84951"/>
    <property type="gene ID" value="BRADI_5g23896v3"/>
</dbReference>
<evidence type="ECO:0000313" key="4">
    <source>
        <dbReference type="EnsemblPlants" id="KQJ84951"/>
    </source>
</evidence>
<keyword evidence="5" id="KW-1185">Reference proteome</keyword>
<feature type="signal peptide" evidence="2">
    <location>
        <begin position="1"/>
        <end position="21"/>
    </location>
</feature>
<proteinExistence type="predicted"/>
<reference evidence="3" key="2">
    <citation type="submission" date="2017-06" db="EMBL/GenBank/DDBJ databases">
        <title>WGS assembly of Brachypodium distachyon.</title>
        <authorList>
            <consortium name="The International Brachypodium Initiative"/>
            <person name="Lucas S."/>
            <person name="Harmon-Smith M."/>
            <person name="Lail K."/>
            <person name="Tice H."/>
            <person name="Grimwood J."/>
            <person name="Bruce D."/>
            <person name="Barry K."/>
            <person name="Shu S."/>
            <person name="Lindquist E."/>
            <person name="Wang M."/>
            <person name="Pitluck S."/>
            <person name="Vogel J.P."/>
            <person name="Garvin D.F."/>
            <person name="Mockler T.C."/>
            <person name="Schmutz J."/>
            <person name="Rokhsar D."/>
            <person name="Bevan M.W."/>
        </authorList>
    </citation>
    <scope>NUCLEOTIDE SEQUENCE</scope>
    <source>
        <strain evidence="3">Bd21</strain>
    </source>
</reference>
<reference evidence="3 4" key="1">
    <citation type="journal article" date="2010" name="Nature">
        <title>Genome sequencing and analysis of the model grass Brachypodium distachyon.</title>
        <authorList>
            <consortium name="International Brachypodium Initiative"/>
        </authorList>
    </citation>
    <scope>NUCLEOTIDE SEQUENCE [LARGE SCALE GENOMIC DNA]</scope>
    <source>
        <strain evidence="3 4">Bd21</strain>
    </source>
</reference>
<dbReference type="InParanoid" id="A0A0Q3EAY8"/>
<reference evidence="4" key="3">
    <citation type="submission" date="2018-08" db="UniProtKB">
        <authorList>
            <consortium name="EnsemblPlants"/>
        </authorList>
    </citation>
    <scope>IDENTIFICATION</scope>
    <source>
        <strain evidence="4">cv. Bd21</strain>
    </source>
</reference>
<evidence type="ECO:0000313" key="3">
    <source>
        <dbReference type="EMBL" id="KQJ84951.1"/>
    </source>
</evidence>
<gene>
    <name evidence="3" type="ORF">BRADI_5g23896v3</name>
</gene>
<evidence type="ECO:0000256" key="2">
    <source>
        <dbReference type="SAM" id="SignalP"/>
    </source>
</evidence>
<dbReference type="EnsemblPlants" id="KQJ84951">
    <property type="protein sequence ID" value="KQJ84951"/>
    <property type="gene ID" value="BRADI_5g23896v3"/>
</dbReference>
<evidence type="ECO:0000256" key="1">
    <source>
        <dbReference type="SAM" id="MobiDB-lite"/>
    </source>
</evidence>
<feature type="region of interest" description="Disordered" evidence="1">
    <location>
        <begin position="50"/>
        <end position="76"/>
    </location>
</feature>
<sequence>MPKRAAILLLLTASMLIGMAASRPAASTIGAAPLLPEKLVFVPGLEHDREHPMPVAPGSGMMTGRLANAEDTVLRP</sequence>
<dbReference type="Proteomes" id="UP000008810">
    <property type="component" value="Chromosome 5"/>
</dbReference>
<organism evidence="3">
    <name type="scientific">Brachypodium distachyon</name>
    <name type="common">Purple false brome</name>
    <name type="synonym">Trachynia distachya</name>
    <dbReference type="NCBI Taxonomy" id="15368"/>
    <lineage>
        <taxon>Eukaryota</taxon>
        <taxon>Viridiplantae</taxon>
        <taxon>Streptophyta</taxon>
        <taxon>Embryophyta</taxon>
        <taxon>Tracheophyta</taxon>
        <taxon>Spermatophyta</taxon>
        <taxon>Magnoliopsida</taxon>
        <taxon>Liliopsida</taxon>
        <taxon>Poales</taxon>
        <taxon>Poaceae</taxon>
        <taxon>BOP clade</taxon>
        <taxon>Pooideae</taxon>
        <taxon>Stipodae</taxon>
        <taxon>Brachypodieae</taxon>
        <taxon>Brachypodium</taxon>
    </lineage>
</organism>
<keyword evidence="2" id="KW-0732">Signal</keyword>